<reference evidence="1" key="1">
    <citation type="submission" date="2016-05" db="EMBL/GenBank/DDBJ databases">
        <authorList>
            <person name="Lavstsen T."/>
            <person name="Jespersen J.S."/>
        </authorList>
    </citation>
    <scope>NUCLEOTIDE SEQUENCE</scope>
    <source>
        <tissue evidence="1">Brain</tissue>
    </source>
</reference>
<organism evidence="1">
    <name type="scientific">Nothobranchius korthausae</name>
    <dbReference type="NCBI Taxonomy" id="1143690"/>
    <lineage>
        <taxon>Eukaryota</taxon>
        <taxon>Metazoa</taxon>
        <taxon>Chordata</taxon>
        <taxon>Craniata</taxon>
        <taxon>Vertebrata</taxon>
        <taxon>Euteleostomi</taxon>
        <taxon>Actinopterygii</taxon>
        <taxon>Neopterygii</taxon>
        <taxon>Teleostei</taxon>
        <taxon>Neoteleostei</taxon>
        <taxon>Acanthomorphata</taxon>
        <taxon>Ovalentaria</taxon>
        <taxon>Atherinomorphae</taxon>
        <taxon>Cyprinodontiformes</taxon>
        <taxon>Nothobranchiidae</taxon>
        <taxon>Nothobranchius</taxon>
    </lineage>
</organism>
<dbReference type="EMBL" id="HAEB01008021">
    <property type="protein sequence ID" value="SBQ54548.1"/>
    <property type="molecule type" value="Transcribed_RNA"/>
</dbReference>
<feature type="non-terminal residue" evidence="1">
    <location>
        <position position="96"/>
    </location>
</feature>
<proteinExistence type="predicted"/>
<gene>
    <name evidence="1" type="primary">Sp-Hypp_3088</name>
</gene>
<evidence type="ECO:0000313" key="1">
    <source>
        <dbReference type="EMBL" id="SBQ54548.1"/>
    </source>
</evidence>
<accession>A0A1A8F6V6</accession>
<dbReference type="AlphaFoldDB" id="A0A1A8F6V6"/>
<sequence>QKFINVNVTQNFVIFPTMLPFIPPATDVLLIKDAWSKLGDVLHVRRLRHEKTQEHGGCAAGCTQQHKRNSKEEPQAEIRSANCYCWSCASSPVLNL</sequence>
<name>A0A1A8F6V6_9TELE</name>
<feature type="non-terminal residue" evidence="1">
    <location>
        <position position="1"/>
    </location>
</feature>
<reference evidence="1" key="2">
    <citation type="submission" date="2016-06" db="EMBL/GenBank/DDBJ databases">
        <title>The genome of a short-lived fish provides insights into sex chromosome evolution and the genetic control of aging.</title>
        <authorList>
            <person name="Reichwald K."/>
            <person name="Felder M."/>
            <person name="Petzold A."/>
            <person name="Koch P."/>
            <person name="Groth M."/>
            <person name="Platzer M."/>
        </authorList>
    </citation>
    <scope>NUCLEOTIDE SEQUENCE</scope>
    <source>
        <tissue evidence="1">Brain</tissue>
    </source>
</reference>
<protein>
    <submittedName>
        <fullName evidence="1">Uncharacterized protein</fullName>
    </submittedName>
</protein>